<protein>
    <submittedName>
        <fullName evidence="1">Serum response factor-binding protein 1</fullName>
    </submittedName>
</protein>
<dbReference type="PANTHER" id="PTHR21523">
    <property type="match status" value="1"/>
</dbReference>
<evidence type="ECO:0000313" key="2">
    <source>
        <dbReference type="Proteomes" id="UP000054653"/>
    </source>
</evidence>
<dbReference type="InterPro" id="IPR006954">
    <property type="entry name" value="Mlt-10-like"/>
</dbReference>
<dbReference type="Proteomes" id="UP000054653">
    <property type="component" value="Unassembled WGS sequence"/>
</dbReference>
<dbReference type="EMBL" id="JYDI01000170">
    <property type="protein sequence ID" value="KRY49626.1"/>
    <property type="molecule type" value="Genomic_DNA"/>
</dbReference>
<organism evidence="1 2">
    <name type="scientific">Trichinella britovi</name>
    <name type="common">Parasitic roundworm</name>
    <dbReference type="NCBI Taxonomy" id="45882"/>
    <lineage>
        <taxon>Eukaryota</taxon>
        <taxon>Metazoa</taxon>
        <taxon>Ecdysozoa</taxon>
        <taxon>Nematoda</taxon>
        <taxon>Enoplea</taxon>
        <taxon>Dorylaimia</taxon>
        <taxon>Trichinellida</taxon>
        <taxon>Trichinellidae</taxon>
        <taxon>Trichinella</taxon>
    </lineage>
</organism>
<name>A0A0V1CK07_TRIBR</name>
<gene>
    <name evidence="1" type="primary">srfbp1</name>
    <name evidence="1" type="ORF">T03_17750</name>
</gene>
<dbReference type="Pfam" id="PF04870">
    <property type="entry name" value="Moulting_cycle"/>
    <property type="match status" value="2"/>
</dbReference>
<dbReference type="AlphaFoldDB" id="A0A0V1CK07"/>
<reference evidence="1 2" key="1">
    <citation type="submission" date="2015-01" db="EMBL/GenBank/DDBJ databases">
        <title>Evolution of Trichinella species and genotypes.</title>
        <authorList>
            <person name="Korhonen P.K."/>
            <person name="Edoardo P."/>
            <person name="Giuseppe L.R."/>
            <person name="Gasser R.B."/>
        </authorList>
    </citation>
    <scope>NUCLEOTIDE SEQUENCE [LARGE SCALE GENOMIC DNA]</scope>
    <source>
        <strain evidence="1">ISS120</strain>
    </source>
</reference>
<comment type="caution">
    <text evidence="1">The sequence shown here is derived from an EMBL/GenBank/DDBJ whole genome shotgun (WGS) entry which is preliminary data.</text>
</comment>
<evidence type="ECO:0000313" key="1">
    <source>
        <dbReference type="EMBL" id="KRY49626.1"/>
    </source>
</evidence>
<dbReference type="PANTHER" id="PTHR21523:SF46">
    <property type="entry name" value="MLT-TEN (MLT-10) RELATED"/>
    <property type="match status" value="1"/>
</dbReference>
<dbReference type="OMA" id="IADHANC"/>
<accession>A0A0V1CK07</accession>
<proteinExistence type="predicted"/>
<dbReference type="STRING" id="45882.A0A0V1CK07"/>
<keyword evidence="2" id="KW-1185">Reference proteome</keyword>
<dbReference type="OrthoDB" id="5917548at2759"/>
<sequence>MIKTVSCQIVDFLKSLNRMNKNNNNNKRTSETFFQLFVLSPEKINIRPTPMVNAICLVVVVFTGVVSLTKEKYKTLPLNEQTKSILEKVQYDNAVSALLGAVATKIGAKLGDDQERKSRLCACVHQAQDVHQYAECLVPFVEKKRIRSKRGTSVVESTFNWLAWLAEKVNSVLFSKFASSATSRNDQSMGIGKSSRREQSTRWSELYWSNFWYKITTTTTTTSDDDWLPDWPIPDWLREMTKDVHQLIKEMKQQQQEAWPEYRILSPRLFPWEERSSKSVNLLSPDVFSLSDNYDNDTDQSVSVGKLIDRLNLKERLALLGLVEQVDRLVDQYQQQWRDLKSSQEKTATKLIDTFTRLEQSYTEEQTRSIQNRGYAFLSEHQLRIIYDDGKLPVDIDTYRTMTVDEKNEALEYQLLELSKSTRKKRRRCKRSEITVGETIVLWPFIGSPTVGSASVLGPVVLSPAFFSQIVLSSTTLSPTILSPAFFTALVLTPIVASPLVLSPQILSPFVLSPIYASPIILSPLILAPSILTPLVSSPLIDTVSMLSFNVLSPIADSPSIRSNQFMVATILSPGIRSPTINSTCYGNVIFCKTDFLKIPVNEDGKTLTDGIMYQRTVNLLMSTLVTNELRHHDKTETERLINCTSKAENIADHANCHVPYLQMSIDRIDKQIVPSRVKRSTTTTTTTTTKESSTLERLFNWLRKLFREMRKYSSSTSSWKGSTGDEDDLEDEPTKYDVDFDIHLGTNELLANVEKAIAENNFESLLPDMPLPGWFRELAYDVFELIKDMKVIEDIPPLRVLSPRILALTPDANRTIDLLSPDLLSLYEDGSKNVFPTKQSKQMLSRRERDALLNLILELGNVPKLVRDIKRLTMSQRKAKKAQSSRMVKLEKEEALVELGEKFKLLDASLTRQQRRSINSTGYAFLSSDQMRLVHNGSLSEEKLFEYVQMTEMDKERWLREELKKIAEEKQLHRRRQRSANKTEEVDVLHPMVQGPRGDEPLVAGHVILNPKIFSPVVLSPNMVSSSILSPLVLSPIILSPMAVNPIVLSPGMLNPLILSPAVLSPLILSPVLLIPSILSPGAFNPSILSPTLLTAAVLSPSALSPVIRSPHRLFAAVLSPSYMSPSINSTCSACAIVASPCFLC</sequence>